<dbReference type="InterPro" id="IPR027417">
    <property type="entry name" value="P-loop_NTPase"/>
</dbReference>
<organism evidence="2 3">
    <name type="scientific">Zunongwangia atlantica 22II14-10F7</name>
    <dbReference type="NCBI Taxonomy" id="1185767"/>
    <lineage>
        <taxon>Bacteria</taxon>
        <taxon>Pseudomonadati</taxon>
        <taxon>Bacteroidota</taxon>
        <taxon>Flavobacteriia</taxon>
        <taxon>Flavobacteriales</taxon>
        <taxon>Flavobacteriaceae</taxon>
        <taxon>Zunongwangia</taxon>
    </lineage>
</organism>
<evidence type="ECO:0000313" key="2">
    <source>
        <dbReference type="EMBL" id="ORL43517.1"/>
    </source>
</evidence>
<evidence type="ECO:0000259" key="1">
    <source>
        <dbReference type="Pfam" id="PF19044"/>
    </source>
</evidence>
<comment type="caution">
    <text evidence="2">The sequence shown here is derived from an EMBL/GenBank/DDBJ whole genome shotgun (WGS) entry which is preliminary data.</text>
</comment>
<sequence length="261" mass="29931">FDLDSGTYGKGNAVSPNHILRDAQSVTDNTFLDRKRFLHILSEYVGSGIYSYLFQPGVQNYRLEDKRLIIFELDEVRDNKEILGIMLKLIKTAVQGSIWSQREEKGIILFDEFAKQLKFPNVLESVEFYYQAIRKQNGAIGIILQSINQLPANSTAASILENTQVIYSLRNEKGYEELVHRLKLSSHDHNQLKSITNNLSGKRKYTEVFIKIGKESNVYRLEVPPEAYAAYLTDGKENEAILRNYQENGDMQKAIQEFLSP</sequence>
<dbReference type="PANTHER" id="PTHR38467">
    <property type="match status" value="1"/>
</dbReference>
<dbReference type="Proteomes" id="UP000192746">
    <property type="component" value="Unassembled WGS sequence"/>
</dbReference>
<dbReference type="Gene3D" id="3.40.50.300">
    <property type="entry name" value="P-loop containing nucleotide triphosphate hydrolases"/>
    <property type="match status" value="1"/>
</dbReference>
<protein>
    <submittedName>
        <fullName evidence="2">TraG-like protein</fullName>
    </submittedName>
</protein>
<reference evidence="2 3" key="1">
    <citation type="submission" date="2013-04" db="EMBL/GenBank/DDBJ databases">
        <title>Zunongwangia sp. 22II14-10F7 Genome Sequencing.</title>
        <authorList>
            <person name="Lai Q."/>
            <person name="Shao Z."/>
        </authorList>
    </citation>
    <scope>NUCLEOTIDE SEQUENCE [LARGE SCALE GENOMIC DNA]</scope>
    <source>
        <strain evidence="2 3">22II14-10F7</strain>
    </source>
</reference>
<accession>A0A1Y1SXQ4</accession>
<feature type="non-terminal residue" evidence="2">
    <location>
        <position position="1"/>
    </location>
</feature>
<name>A0A1Y1SXQ4_9FLAO</name>
<dbReference type="SUPFAM" id="SSF52540">
    <property type="entry name" value="P-loop containing nucleoside triphosphate hydrolases"/>
    <property type="match status" value="1"/>
</dbReference>
<dbReference type="Pfam" id="PF19044">
    <property type="entry name" value="P-loop_TraG"/>
    <property type="match status" value="1"/>
</dbReference>
<dbReference type="AlphaFoldDB" id="A0A1Y1SXQ4"/>
<gene>
    <name evidence="2" type="ORF">IIF7_20424</name>
</gene>
<dbReference type="EMBL" id="ARYN01000050">
    <property type="protein sequence ID" value="ORL43517.1"/>
    <property type="molecule type" value="Genomic_DNA"/>
</dbReference>
<dbReference type="STRING" id="1185767.IIF7_20424"/>
<evidence type="ECO:0000313" key="3">
    <source>
        <dbReference type="Proteomes" id="UP000192746"/>
    </source>
</evidence>
<dbReference type="InterPro" id="IPR053155">
    <property type="entry name" value="F-pilin_assembly_TraC"/>
</dbReference>
<dbReference type="InterPro" id="IPR043964">
    <property type="entry name" value="P-loop_TraG"/>
</dbReference>
<proteinExistence type="predicted"/>
<dbReference type="PANTHER" id="PTHR38467:SF1">
    <property type="entry name" value="CONJUGATIVE TRANSFER: ASSEMBLY"/>
    <property type="match status" value="1"/>
</dbReference>
<feature type="domain" description="TraG P-loop" evidence="1">
    <location>
        <begin position="24"/>
        <end position="258"/>
    </location>
</feature>
<keyword evidence="3" id="KW-1185">Reference proteome</keyword>